<dbReference type="RefSeq" id="WP_179648351.1">
    <property type="nucleotide sequence ID" value="NZ_JACBZM010000001.1"/>
</dbReference>
<comment type="caution">
    <text evidence="2">The sequence shown here is derived from an EMBL/GenBank/DDBJ whole genome shotgun (WGS) entry which is preliminary data.</text>
</comment>
<protein>
    <submittedName>
        <fullName evidence="2">Uncharacterized protein</fullName>
    </submittedName>
</protein>
<gene>
    <name evidence="2" type="ORF">BJ993_001597</name>
</gene>
<evidence type="ECO:0000313" key="3">
    <source>
        <dbReference type="Proteomes" id="UP000562045"/>
    </source>
</evidence>
<sequence length="85" mass="9168">MTMESTLPSPDQPAASRSGEQGPSPLELARKRHRPPAGGASRQLECLACERVTPHELGPATYGRDGSLLVQWWTCAECHEGRTVG</sequence>
<dbReference type="AlphaFoldDB" id="A0A7Y9ZFK9"/>
<dbReference type="Proteomes" id="UP000562045">
    <property type="component" value="Unassembled WGS sequence"/>
</dbReference>
<organism evidence="2 3">
    <name type="scientific">Nocardioides aromaticivorans</name>
    <dbReference type="NCBI Taxonomy" id="200618"/>
    <lineage>
        <taxon>Bacteria</taxon>
        <taxon>Bacillati</taxon>
        <taxon>Actinomycetota</taxon>
        <taxon>Actinomycetes</taxon>
        <taxon>Propionibacteriales</taxon>
        <taxon>Nocardioidaceae</taxon>
        <taxon>Nocardioides</taxon>
    </lineage>
</organism>
<evidence type="ECO:0000313" key="2">
    <source>
        <dbReference type="EMBL" id="NYI44517.1"/>
    </source>
</evidence>
<accession>A0A7Y9ZFK9</accession>
<proteinExistence type="predicted"/>
<name>A0A7Y9ZFK9_9ACTN</name>
<dbReference type="EMBL" id="JACBZM010000001">
    <property type="protein sequence ID" value="NYI44517.1"/>
    <property type="molecule type" value="Genomic_DNA"/>
</dbReference>
<evidence type="ECO:0000256" key="1">
    <source>
        <dbReference type="SAM" id="MobiDB-lite"/>
    </source>
</evidence>
<feature type="region of interest" description="Disordered" evidence="1">
    <location>
        <begin position="1"/>
        <end position="43"/>
    </location>
</feature>
<reference evidence="2 3" key="1">
    <citation type="submission" date="2020-07" db="EMBL/GenBank/DDBJ databases">
        <title>Sequencing the genomes of 1000 actinobacteria strains.</title>
        <authorList>
            <person name="Klenk H.-P."/>
        </authorList>
    </citation>
    <scope>NUCLEOTIDE SEQUENCE [LARGE SCALE GENOMIC DNA]</scope>
    <source>
        <strain evidence="2 3">DSM 15131</strain>
    </source>
</reference>